<keyword evidence="8" id="KW-1133">Transmembrane helix</keyword>
<evidence type="ECO:0000256" key="8">
    <source>
        <dbReference type="SAM" id="Phobius"/>
    </source>
</evidence>
<dbReference type="AlphaFoldDB" id="A0A9X0BF17"/>
<evidence type="ECO:0008006" key="11">
    <source>
        <dbReference type="Google" id="ProtNLM"/>
    </source>
</evidence>
<reference evidence="9" key="1">
    <citation type="submission" date="2022-12" db="EMBL/GenBank/DDBJ databases">
        <authorList>
            <person name="Petersen C."/>
        </authorList>
    </citation>
    <scope>NUCLEOTIDE SEQUENCE</scope>
    <source>
        <strain evidence="9">IBT 29677</strain>
    </source>
</reference>
<dbReference type="GO" id="GO:0004497">
    <property type="term" value="F:monooxygenase activity"/>
    <property type="evidence" value="ECO:0007669"/>
    <property type="project" value="UniProtKB-KW"/>
</dbReference>
<comment type="similarity">
    <text evidence="2 7">Belongs to the cytochrome P450 family.</text>
</comment>
<dbReference type="InterPro" id="IPR002401">
    <property type="entry name" value="Cyt_P450_E_grp-I"/>
</dbReference>
<gene>
    <name evidence="9" type="ORF">N7509_001438</name>
</gene>
<keyword evidence="5 6" id="KW-0408">Iron</keyword>
<keyword evidence="7" id="KW-0503">Monooxygenase</keyword>
<keyword evidence="8" id="KW-0472">Membrane</keyword>
<dbReference type="OrthoDB" id="1470350at2759"/>
<protein>
    <recommendedName>
        <fullName evidence="11">Cytochrome P450</fullName>
    </recommendedName>
</protein>
<reference evidence="9" key="2">
    <citation type="journal article" date="2023" name="IMA Fungus">
        <title>Comparative genomic study of the Penicillium genus elucidates a diverse pangenome and 15 lateral gene transfer events.</title>
        <authorList>
            <person name="Petersen C."/>
            <person name="Sorensen T."/>
            <person name="Nielsen M.R."/>
            <person name="Sondergaard T.E."/>
            <person name="Sorensen J.L."/>
            <person name="Fitzpatrick D.A."/>
            <person name="Frisvad J.C."/>
            <person name="Nielsen K.L."/>
        </authorList>
    </citation>
    <scope>NUCLEOTIDE SEQUENCE</scope>
    <source>
        <strain evidence="9">IBT 29677</strain>
    </source>
</reference>
<dbReference type="Gene3D" id="1.10.630.10">
    <property type="entry name" value="Cytochrome P450"/>
    <property type="match status" value="1"/>
</dbReference>
<dbReference type="PROSITE" id="PS00086">
    <property type="entry name" value="CYTOCHROME_P450"/>
    <property type="match status" value="1"/>
</dbReference>
<dbReference type="EMBL" id="JAPZBU010000003">
    <property type="protein sequence ID" value="KAJ5414811.1"/>
    <property type="molecule type" value="Genomic_DNA"/>
</dbReference>
<evidence type="ECO:0000256" key="1">
    <source>
        <dbReference type="ARBA" id="ARBA00001971"/>
    </source>
</evidence>
<dbReference type="RefSeq" id="XP_056494657.1">
    <property type="nucleotide sequence ID" value="XM_056626075.1"/>
</dbReference>
<dbReference type="PANTHER" id="PTHR24305">
    <property type="entry name" value="CYTOCHROME P450"/>
    <property type="match status" value="1"/>
</dbReference>
<name>A0A9X0BF17_9EURO</name>
<dbReference type="GO" id="GO:0016705">
    <property type="term" value="F:oxidoreductase activity, acting on paired donors, with incorporation or reduction of molecular oxygen"/>
    <property type="evidence" value="ECO:0007669"/>
    <property type="project" value="InterPro"/>
</dbReference>
<proteinExistence type="inferred from homology"/>
<evidence type="ECO:0000256" key="6">
    <source>
        <dbReference type="PIRSR" id="PIRSR602401-1"/>
    </source>
</evidence>
<dbReference type="PANTHER" id="PTHR24305:SF166">
    <property type="entry name" value="CYTOCHROME P450 12A4, MITOCHONDRIAL-RELATED"/>
    <property type="match status" value="1"/>
</dbReference>
<keyword evidence="4 7" id="KW-0560">Oxidoreductase</keyword>
<dbReference type="InterPro" id="IPR036396">
    <property type="entry name" value="Cyt_P450_sf"/>
</dbReference>
<feature type="transmembrane region" description="Helical" evidence="8">
    <location>
        <begin position="6"/>
        <end position="26"/>
    </location>
</feature>
<keyword evidence="8" id="KW-0812">Transmembrane</keyword>
<dbReference type="GO" id="GO:0043386">
    <property type="term" value="P:mycotoxin biosynthetic process"/>
    <property type="evidence" value="ECO:0007669"/>
    <property type="project" value="UniProtKB-ARBA"/>
</dbReference>
<evidence type="ECO:0000256" key="2">
    <source>
        <dbReference type="ARBA" id="ARBA00010617"/>
    </source>
</evidence>
<evidence type="ECO:0000313" key="9">
    <source>
        <dbReference type="EMBL" id="KAJ5414811.1"/>
    </source>
</evidence>
<sequence>MVLELMGVEASSLHIIAFFFVLYVVYKRAIYSRFISPLRYLPKPKTGLFPFSGISRLAQEPVTNIYLRHAKEIPNDGIICVKGPLGSEELLLTSGDAVAEVLVKSPFDYERDGIIRHVLGGSDGVLFFGDETHKQERKLGLQHLGARRVKSLYSMFWEKSLKVANLIALRQAHSGVADSESSISDADLTYWFSRFALDNVIISVFGADLNILGDPKNEMASLFDQLFVPGSRMRIFFALMATLPRWMVACLPLSAIQTPLEAIEKLRQMCRQIVADKQDQLRNMDDKSKPEDLLASLTQWEKFSSAELAIQVFMYILVGHATVSSTATWTIYLLAKHPELQRRLRNEINTHVHSSVPQDISEEDLANLMENVPLLDAICNEALRLYPALHITKRISTKFKHILGNEIPKGTPVILSAWVINRSPHLWGPNSEEFHPERWINDKTGSFNQRGGAVQDYCMLSFGQGVKGCVGQEYARMELKALVAAFVYALHIELREPVGPVFPTEIPPSRPLRDMKFNLSKVEH</sequence>
<accession>A0A9X0BF17</accession>
<dbReference type="InterPro" id="IPR050121">
    <property type="entry name" value="Cytochrome_P450_monoxygenase"/>
</dbReference>
<dbReference type="SUPFAM" id="SSF48264">
    <property type="entry name" value="Cytochrome P450"/>
    <property type="match status" value="1"/>
</dbReference>
<dbReference type="PRINTS" id="PR00385">
    <property type="entry name" value="P450"/>
</dbReference>
<comment type="cofactor">
    <cofactor evidence="1 6">
        <name>heme</name>
        <dbReference type="ChEBI" id="CHEBI:30413"/>
    </cofactor>
</comment>
<dbReference type="Pfam" id="PF00067">
    <property type="entry name" value="p450"/>
    <property type="match status" value="1"/>
</dbReference>
<evidence type="ECO:0000256" key="4">
    <source>
        <dbReference type="ARBA" id="ARBA00023002"/>
    </source>
</evidence>
<evidence type="ECO:0000256" key="3">
    <source>
        <dbReference type="ARBA" id="ARBA00022723"/>
    </source>
</evidence>
<dbReference type="GeneID" id="81365055"/>
<keyword evidence="6 7" id="KW-0349">Heme</keyword>
<dbReference type="Proteomes" id="UP001147747">
    <property type="component" value="Unassembled WGS sequence"/>
</dbReference>
<dbReference type="GO" id="GO:0020037">
    <property type="term" value="F:heme binding"/>
    <property type="evidence" value="ECO:0007669"/>
    <property type="project" value="InterPro"/>
</dbReference>
<comment type="caution">
    <text evidence="9">The sequence shown here is derived from an EMBL/GenBank/DDBJ whole genome shotgun (WGS) entry which is preliminary data.</text>
</comment>
<keyword evidence="10" id="KW-1185">Reference proteome</keyword>
<organism evidence="9 10">
    <name type="scientific">Penicillium cosmopolitanum</name>
    <dbReference type="NCBI Taxonomy" id="1131564"/>
    <lineage>
        <taxon>Eukaryota</taxon>
        <taxon>Fungi</taxon>
        <taxon>Dikarya</taxon>
        <taxon>Ascomycota</taxon>
        <taxon>Pezizomycotina</taxon>
        <taxon>Eurotiomycetes</taxon>
        <taxon>Eurotiomycetidae</taxon>
        <taxon>Eurotiales</taxon>
        <taxon>Aspergillaceae</taxon>
        <taxon>Penicillium</taxon>
    </lineage>
</organism>
<dbReference type="PRINTS" id="PR00463">
    <property type="entry name" value="EP450I"/>
</dbReference>
<dbReference type="GO" id="GO:0005506">
    <property type="term" value="F:iron ion binding"/>
    <property type="evidence" value="ECO:0007669"/>
    <property type="project" value="InterPro"/>
</dbReference>
<dbReference type="InterPro" id="IPR017972">
    <property type="entry name" value="Cyt_P450_CS"/>
</dbReference>
<evidence type="ECO:0000256" key="5">
    <source>
        <dbReference type="ARBA" id="ARBA00023004"/>
    </source>
</evidence>
<evidence type="ECO:0000313" key="10">
    <source>
        <dbReference type="Proteomes" id="UP001147747"/>
    </source>
</evidence>
<evidence type="ECO:0000256" key="7">
    <source>
        <dbReference type="RuleBase" id="RU000461"/>
    </source>
</evidence>
<keyword evidence="3 6" id="KW-0479">Metal-binding</keyword>
<feature type="binding site" description="axial binding residue" evidence="6">
    <location>
        <position position="469"/>
    </location>
    <ligand>
        <name>heme</name>
        <dbReference type="ChEBI" id="CHEBI:30413"/>
    </ligand>
    <ligandPart>
        <name>Fe</name>
        <dbReference type="ChEBI" id="CHEBI:18248"/>
    </ligandPart>
</feature>
<dbReference type="InterPro" id="IPR001128">
    <property type="entry name" value="Cyt_P450"/>
</dbReference>